<keyword evidence="8" id="KW-1133">Transmembrane helix</keyword>
<dbReference type="GO" id="GO:0003796">
    <property type="term" value="F:lysozyme activity"/>
    <property type="evidence" value="ECO:0007669"/>
    <property type="project" value="UniProtKB-EC"/>
</dbReference>
<keyword evidence="3" id="KW-0929">Antimicrobial</keyword>
<evidence type="ECO:0000256" key="3">
    <source>
        <dbReference type="ARBA" id="ARBA00022529"/>
    </source>
</evidence>
<reference evidence="9" key="1">
    <citation type="submission" date="2020-09" db="EMBL/GenBank/DDBJ databases">
        <authorList>
            <person name="Kikuchi T."/>
        </authorList>
    </citation>
    <scope>NUCLEOTIDE SEQUENCE</scope>
    <source>
        <strain evidence="9">Ka4C1</strain>
    </source>
</reference>
<keyword evidence="4" id="KW-0081">Bacteriolytic enzyme</keyword>
<feature type="transmembrane region" description="Helical" evidence="8">
    <location>
        <begin position="65"/>
        <end position="83"/>
    </location>
</feature>
<evidence type="ECO:0000313" key="9">
    <source>
        <dbReference type="EMBL" id="CAD5224283.1"/>
    </source>
</evidence>
<dbReference type="GO" id="GO:0031640">
    <property type="term" value="P:killing of cells of another organism"/>
    <property type="evidence" value="ECO:0007669"/>
    <property type="project" value="UniProtKB-KW"/>
</dbReference>
<comment type="catalytic activity">
    <reaction evidence="1">
        <text>Hydrolysis of (1-&gt;4)-beta-linkages between N-acetylmuramic acid and N-acetyl-D-glucosamine residues in a peptidoglycan and between N-acetyl-D-glucosamine residues in chitodextrins.</text>
        <dbReference type="EC" id="3.2.1.17"/>
    </reaction>
</comment>
<dbReference type="Pfam" id="PF05497">
    <property type="entry name" value="Destabilase"/>
    <property type="match status" value="1"/>
</dbReference>
<organism evidence="9 10">
    <name type="scientific">Bursaphelenchus xylophilus</name>
    <name type="common">Pinewood nematode worm</name>
    <name type="synonym">Aphelenchoides xylophilus</name>
    <dbReference type="NCBI Taxonomy" id="6326"/>
    <lineage>
        <taxon>Eukaryota</taxon>
        <taxon>Metazoa</taxon>
        <taxon>Ecdysozoa</taxon>
        <taxon>Nematoda</taxon>
        <taxon>Chromadorea</taxon>
        <taxon>Rhabditida</taxon>
        <taxon>Tylenchina</taxon>
        <taxon>Tylenchomorpha</taxon>
        <taxon>Aphelenchoidea</taxon>
        <taxon>Aphelenchoididae</taxon>
        <taxon>Bursaphelenchus</taxon>
    </lineage>
</organism>
<feature type="disulfide bond" evidence="7">
    <location>
        <begin position="149"/>
        <end position="155"/>
    </location>
</feature>
<dbReference type="EC" id="3.2.1.17" evidence="2"/>
<evidence type="ECO:0000313" key="10">
    <source>
        <dbReference type="Proteomes" id="UP000659654"/>
    </source>
</evidence>
<dbReference type="InterPro" id="IPR008597">
    <property type="entry name" value="Invert_lysozyme"/>
</dbReference>
<keyword evidence="10" id="KW-1185">Reference proteome</keyword>
<dbReference type="PANTHER" id="PTHR11195:SF17">
    <property type="entry name" value="LYSOZYME"/>
    <property type="match status" value="1"/>
</dbReference>
<evidence type="ECO:0000256" key="6">
    <source>
        <dbReference type="ARBA" id="ARBA00023295"/>
    </source>
</evidence>
<dbReference type="PANTHER" id="PTHR11195">
    <property type="entry name" value="DESTABILASE-RELATED"/>
    <property type="match status" value="1"/>
</dbReference>
<accession>A0A811L7K1</accession>
<dbReference type="Proteomes" id="UP000659654">
    <property type="component" value="Unassembled WGS sequence"/>
</dbReference>
<sequence length="210" mass="23812">MLYKTHPTRTTQRLVSNAIRSSMLNKFLAFRFGYRAKSLNAIDYYDCKQLRLLTMQASKISMQSVLTAVLLVMVPYVNGFFHVEQIAFDSQCMKAMCMADSGCTQTGCATDAAGRVGCGYFRMNIWQFKQCYEPGRHIGEESEEAWMRCAENFECASNCIKHVATRFRLKCYGKSDCETIARIHDGGANGCRTGLTTPYWLAVKEICREC</sequence>
<keyword evidence="6" id="KW-0326">Glycosidase</keyword>
<dbReference type="CDD" id="cd16890">
    <property type="entry name" value="lyz_i"/>
    <property type="match status" value="1"/>
</dbReference>
<dbReference type="PROSITE" id="PS51909">
    <property type="entry name" value="LYSOZYME_I"/>
    <property type="match status" value="1"/>
</dbReference>
<comment type="caution">
    <text evidence="9">The sequence shown here is derived from an EMBL/GenBank/DDBJ whole genome shotgun (WGS) entry which is preliminary data.</text>
</comment>
<dbReference type="EMBL" id="CAJFDI010000004">
    <property type="protein sequence ID" value="CAD5224283.1"/>
    <property type="molecule type" value="Genomic_DNA"/>
</dbReference>
<proteinExistence type="predicted"/>
<evidence type="ECO:0000256" key="7">
    <source>
        <dbReference type="PIRSR" id="PIRSR608597-3"/>
    </source>
</evidence>
<feature type="disulfide bond" evidence="7">
    <location>
        <begin position="97"/>
        <end position="103"/>
    </location>
</feature>
<gene>
    <name evidence="9" type="ORF">BXYJ_LOCUS7966</name>
</gene>
<protein>
    <recommendedName>
        <fullName evidence="2">lysozyme</fullName>
        <ecNumber evidence="2">3.2.1.17</ecNumber>
    </recommendedName>
</protein>
<keyword evidence="5" id="KW-0378">Hydrolase</keyword>
<keyword evidence="8" id="KW-0812">Transmembrane</keyword>
<keyword evidence="7" id="KW-1015">Disulfide bond</keyword>
<evidence type="ECO:0000256" key="1">
    <source>
        <dbReference type="ARBA" id="ARBA00000632"/>
    </source>
</evidence>
<name>A0A811L7K1_BURXY</name>
<feature type="disulfide bond" evidence="7">
    <location>
        <begin position="131"/>
        <end position="159"/>
    </location>
</feature>
<evidence type="ECO:0000256" key="8">
    <source>
        <dbReference type="SAM" id="Phobius"/>
    </source>
</evidence>
<feature type="disulfide bond" evidence="7">
    <location>
        <begin position="92"/>
        <end position="177"/>
    </location>
</feature>
<dbReference type="Proteomes" id="UP000582659">
    <property type="component" value="Unassembled WGS sequence"/>
</dbReference>
<evidence type="ECO:0000256" key="2">
    <source>
        <dbReference type="ARBA" id="ARBA00012732"/>
    </source>
</evidence>
<feature type="disulfide bond" evidence="7">
    <location>
        <begin position="108"/>
        <end position="118"/>
    </location>
</feature>
<evidence type="ECO:0000256" key="5">
    <source>
        <dbReference type="ARBA" id="ARBA00022801"/>
    </source>
</evidence>
<dbReference type="GO" id="GO:0042742">
    <property type="term" value="P:defense response to bacterium"/>
    <property type="evidence" value="ECO:0007669"/>
    <property type="project" value="UniProtKB-KW"/>
</dbReference>
<dbReference type="OrthoDB" id="6337871at2759"/>
<keyword evidence="8" id="KW-0472">Membrane</keyword>
<dbReference type="AlphaFoldDB" id="A0A811L7K1"/>
<dbReference type="Gene3D" id="1.10.530.10">
    <property type="match status" value="1"/>
</dbReference>
<dbReference type="SMR" id="A0A811L7K1"/>
<evidence type="ECO:0000256" key="4">
    <source>
        <dbReference type="ARBA" id="ARBA00022638"/>
    </source>
</evidence>
<dbReference type="EMBL" id="CAJFCV020000004">
    <property type="protein sequence ID" value="CAG9113044.1"/>
    <property type="molecule type" value="Genomic_DNA"/>
</dbReference>